<dbReference type="EnsemblMetazoa" id="PPA39149.1">
    <property type="protein sequence ID" value="PPA39149.1"/>
    <property type="gene ID" value="WBGene00277518"/>
</dbReference>
<evidence type="ECO:0000313" key="2">
    <source>
        <dbReference type="Proteomes" id="UP000005239"/>
    </source>
</evidence>
<dbReference type="AlphaFoldDB" id="A0A2A6CTP6"/>
<protein>
    <submittedName>
        <fullName evidence="1">Uncharacterized protein</fullName>
    </submittedName>
</protein>
<dbReference type="Proteomes" id="UP000005239">
    <property type="component" value="Unassembled WGS sequence"/>
</dbReference>
<keyword evidence="2" id="KW-1185">Reference proteome</keyword>
<organism evidence="1 2">
    <name type="scientific">Pristionchus pacificus</name>
    <name type="common">Parasitic nematode worm</name>
    <dbReference type="NCBI Taxonomy" id="54126"/>
    <lineage>
        <taxon>Eukaryota</taxon>
        <taxon>Metazoa</taxon>
        <taxon>Ecdysozoa</taxon>
        <taxon>Nematoda</taxon>
        <taxon>Chromadorea</taxon>
        <taxon>Rhabditida</taxon>
        <taxon>Rhabditina</taxon>
        <taxon>Diplogasteromorpha</taxon>
        <taxon>Diplogasteroidea</taxon>
        <taxon>Neodiplogasteridae</taxon>
        <taxon>Pristionchus</taxon>
    </lineage>
</organism>
<reference evidence="1" key="2">
    <citation type="submission" date="2022-06" db="UniProtKB">
        <authorList>
            <consortium name="EnsemblMetazoa"/>
        </authorList>
    </citation>
    <scope>IDENTIFICATION</scope>
    <source>
        <strain evidence="1">PS312</strain>
    </source>
</reference>
<name>A0A2A6CTP6_PRIPA</name>
<proteinExistence type="predicted"/>
<evidence type="ECO:0000313" key="1">
    <source>
        <dbReference type="EnsemblMetazoa" id="PPA39149.1"/>
    </source>
</evidence>
<accession>A0A2A6CTP6</accession>
<reference evidence="2" key="1">
    <citation type="journal article" date="2008" name="Nat. Genet.">
        <title>The Pristionchus pacificus genome provides a unique perspective on nematode lifestyle and parasitism.</title>
        <authorList>
            <person name="Dieterich C."/>
            <person name="Clifton S.W."/>
            <person name="Schuster L.N."/>
            <person name="Chinwalla A."/>
            <person name="Delehaunty K."/>
            <person name="Dinkelacker I."/>
            <person name="Fulton L."/>
            <person name="Fulton R."/>
            <person name="Godfrey J."/>
            <person name="Minx P."/>
            <person name="Mitreva M."/>
            <person name="Roeseler W."/>
            <person name="Tian H."/>
            <person name="Witte H."/>
            <person name="Yang S.P."/>
            <person name="Wilson R.K."/>
            <person name="Sommer R.J."/>
        </authorList>
    </citation>
    <scope>NUCLEOTIDE SEQUENCE [LARGE SCALE GENOMIC DNA]</scope>
    <source>
        <strain evidence="2">PS312</strain>
    </source>
</reference>
<accession>A0A8R1UX60</accession>
<sequence length="322" mass="36514">MKNTSLSILLLLLLLLPSIYSFDDNETSIAAASFVPRSRSNSGQQTIPTFDQKHCSQETSVTCMLPTESRKKVFMYGKGKTHKLSGVQVIMRHFHAWMMLVEIWVDGTSAELKNHEGQTIFGCRSTSSGIEKITELDGAELKLLASGVDPTGKLYCRLMITSPAQEIIKRPTDFDQHQEKLTLITDTATYNETTTDNMIREYCHADWIKNDASLRRNGYKTEEIPYENLFYESITCPEGSVMVSELGKDHVEVEKIECNLEAGFYYFITDLHGVTTKKNEPFRAACQYKTESKDNSWHWKYILAGCLTVIFIFGKAAFCSDK</sequence>
<gene>
    <name evidence="1" type="primary">WBGene00277518</name>
</gene>